<protein>
    <recommendedName>
        <fullName evidence="4 11">GMP synthase [glutamine-hydrolyzing]</fullName>
        <ecNumber evidence="3 11">6.3.5.2</ecNumber>
    </recommendedName>
    <alternativeName>
        <fullName evidence="11">GMP synthetase</fullName>
    </alternativeName>
    <alternativeName>
        <fullName evidence="11">Glutamine amidotransferase</fullName>
    </alternativeName>
</protein>
<evidence type="ECO:0000256" key="9">
    <source>
        <dbReference type="ARBA" id="ARBA00022840"/>
    </source>
</evidence>
<proteinExistence type="inferred from homology"/>
<dbReference type="SUPFAM" id="SSF54810">
    <property type="entry name" value="GMP synthetase C-terminal dimerisation domain"/>
    <property type="match status" value="1"/>
</dbReference>
<dbReference type="PROSITE" id="PS51553">
    <property type="entry name" value="GMPS_ATP_PPASE"/>
    <property type="match status" value="1"/>
</dbReference>
<dbReference type="CDD" id="cd01742">
    <property type="entry name" value="GATase1_GMP_Synthase"/>
    <property type="match status" value="1"/>
</dbReference>
<dbReference type="PANTHER" id="PTHR11922:SF2">
    <property type="entry name" value="GMP SYNTHASE [GLUTAMINE-HYDROLYZING]"/>
    <property type="match status" value="1"/>
</dbReference>
<comment type="pathway">
    <text evidence="2 11">Purine metabolism; GMP biosynthesis; GMP from XMP (L-Gln route): step 1/1.</text>
</comment>
<dbReference type="NCBIfam" id="TIGR00884">
    <property type="entry name" value="guaA_Cterm"/>
    <property type="match status" value="1"/>
</dbReference>
<dbReference type="InterPro" id="IPR014729">
    <property type="entry name" value="Rossmann-like_a/b/a_fold"/>
</dbReference>
<dbReference type="InterPro" id="IPR022310">
    <property type="entry name" value="NAD/GMP_synthase"/>
</dbReference>
<dbReference type="NCBIfam" id="TIGR00888">
    <property type="entry name" value="guaA_Nterm"/>
    <property type="match status" value="1"/>
</dbReference>
<keyword evidence="6 11" id="KW-0547">Nucleotide-binding</keyword>
<gene>
    <name evidence="11 14" type="primary">guaA</name>
    <name evidence="14" type="ORF">RIU57_30400</name>
</gene>
<dbReference type="NCBIfam" id="NF000848">
    <property type="entry name" value="PRK00074.1"/>
    <property type="match status" value="1"/>
</dbReference>
<comment type="catalytic activity">
    <reaction evidence="11">
        <text>XMP + L-glutamine + ATP + H2O = GMP + L-glutamate + AMP + diphosphate + 2 H(+)</text>
        <dbReference type="Rhea" id="RHEA:11680"/>
        <dbReference type="ChEBI" id="CHEBI:15377"/>
        <dbReference type="ChEBI" id="CHEBI:15378"/>
        <dbReference type="ChEBI" id="CHEBI:29985"/>
        <dbReference type="ChEBI" id="CHEBI:30616"/>
        <dbReference type="ChEBI" id="CHEBI:33019"/>
        <dbReference type="ChEBI" id="CHEBI:57464"/>
        <dbReference type="ChEBI" id="CHEBI:58115"/>
        <dbReference type="ChEBI" id="CHEBI:58359"/>
        <dbReference type="ChEBI" id="CHEBI:456215"/>
        <dbReference type="EC" id="6.3.5.2"/>
    </reaction>
</comment>
<evidence type="ECO:0000256" key="10">
    <source>
        <dbReference type="ARBA" id="ARBA00022962"/>
    </source>
</evidence>
<dbReference type="Gene3D" id="3.30.300.10">
    <property type="match status" value="1"/>
</dbReference>
<dbReference type="Proteomes" id="UP001264156">
    <property type="component" value="Unassembled WGS sequence"/>
</dbReference>
<evidence type="ECO:0000259" key="13">
    <source>
        <dbReference type="PROSITE" id="PS51553"/>
    </source>
</evidence>
<evidence type="ECO:0000313" key="14">
    <source>
        <dbReference type="EMBL" id="MDR7949468.1"/>
    </source>
</evidence>
<dbReference type="InterPro" id="IPR004739">
    <property type="entry name" value="GMP_synth_GATase"/>
</dbReference>
<evidence type="ECO:0000256" key="12">
    <source>
        <dbReference type="PROSITE-ProRule" id="PRU00886"/>
    </source>
</evidence>
<name>A0ABU2DN22_ACHAE</name>
<dbReference type="SUPFAM" id="SSF52402">
    <property type="entry name" value="Adenine nucleotide alpha hydrolases-like"/>
    <property type="match status" value="1"/>
</dbReference>
<comment type="subunit">
    <text evidence="11">Homodimer.</text>
</comment>
<dbReference type="Gene3D" id="3.40.50.880">
    <property type="match status" value="1"/>
</dbReference>
<evidence type="ECO:0000256" key="11">
    <source>
        <dbReference type="HAMAP-Rule" id="MF_00344"/>
    </source>
</evidence>
<keyword evidence="5 11" id="KW-0436">Ligase</keyword>
<feature type="active site" description="Nucleophile" evidence="11">
    <location>
        <position position="84"/>
    </location>
</feature>
<dbReference type="InterPro" id="IPR001674">
    <property type="entry name" value="GMP_synth_C"/>
</dbReference>
<dbReference type="Pfam" id="PF02540">
    <property type="entry name" value="NAD_synthase"/>
    <property type="match status" value="1"/>
</dbReference>
<dbReference type="SUPFAM" id="SSF52317">
    <property type="entry name" value="Class I glutamine amidotransferase-like"/>
    <property type="match status" value="1"/>
</dbReference>
<organism evidence="14 15">
    <name type="scientific">Achromobacter aegrifaciens</name>
    <dbReference type="NCBI Taxonomy" id="1287736"/>
    <lineage>
        <taxon>Bacteria</taxon>
        <taxon>Pseudomonadati</taxon>
        <taxon>Pseudomonadota</taxon>
        <taxon>Betaproteobacteria</taxon>
        <taxon>Burkholderiales</taxon>
        <taxon>Alcaligenaceae</taxon>
        <taxon>Achromobacter</taxon>
    </lineage>
</organism>
<keyword evidence="8 11" id="KW-0658">Purine biosynthesis</keyword>
<evidence type="ECO:0000256" key="1">
    <source>
        <dbReference type="ARBA" id="ARBA00002332"/>
    </source>
</evidence>
<keyword evidence="15" id="KW-1185">Reference proteome</keyword>
<dbReference type="EMBL" id="JAVKVN010000019">
    <property type="protein sequence ID" value="MDR7949468.1"/>
    <property type="molecule type" value="Genomic_DNA"/>
</dbReference>
<dbReference type="GO" id="GO:0003922">
    <property type="term" value="F:GMP synthase (glutamine-hydrolyzing) activity"/>
    <property type="evidence" value="ECO:0007669"/>
    <property type="project" value="UniProtKB-EC"/>
</dbReference>
<feature type="active site" evidence="11">
    <location>
        <position position="179"/>
    </location>
</feature>
<dbReference type="InterPro" id="IPR025777">
    <property type="entry name" value="GMPS_ATP_PPase_dom"/>
</dbReference>
<dbReference type="InterPro" id="IPR029062">
    <property type="entry name" value="Class_I_gatase-like"/>
</dbReference>
<dbReference type="InterPro" id="IPR017926">
    <property type="entry name" value="GATASE"/>
</dbReference>
<dbReference type="EC" id="6.3.5.2" evidence="3 11"/>
<feature type="active site" evidence="11">
    <location>
        <position position="181"/>
    </location>
</feature>
<keyword evidence="7 11" id="KW-0332">GMP biosynthesis</keyword>
<evidence type="ECO:0000256" key="5">
    <source>
        <dbReference type="ARBA" id="ARBA00022598"/>
    </source>
</evidence>
<evidence type="ECO:0000256" key="6">
    <source>
        <dbReference type="ARBA" id="ARBA00022741"/>
    </source>
</evidence>
<dbReference type="RefSeq" id="WP_119451346.1">
    <property type="nucleotide sequence ID" value="NZ_CADIJY010000004.1"/>
</dbReference>
<dbReference type="HAMAP" id="MF_00344">
    <property type="entry name" value="GMP_synthase"/>
    <property type="match status" value="1"/>
</dbReference>
<evidence type="ECO:0000256" key="2">
    <source>
        <dbReference type="ARBA" id="ARBA00005153"/>
    </source>
</evidence>
<dbReference type="PROSITE" id="PS51273">
    <property type="entry name" value="GATASE_TYPE_1"/>
    <property type="match status" value="1"/>
</dbReference>
<evidence type="ECO:0000256" key="4">
    <source>
        <dbReference type="ARBA" id="ARBA00021562"/>
    </source>
</evidence>
<keyword evidence="10 11" id="KW-0315">Glutamine amidotransferase</keyword>
<dbReference type="CDD" id="cd01997">
    <property type="entry name" value="GMP_synthase_C"/>
    <property type="match status" value="1"/>
</dbReference>
<comment type="caution">
    <text evidence="14">The sequence shown here is derived from an EMBL/GenBank/DDBJ whole genome shotgun (WGS) entry which is preliminary data.</text>
</comment>
<evidence type="ECO:0000256" key="8">
    <source>
        <dbReference type="ARBA" id="ARBA00022755"/>
    </source>
</evidence>
<keyword evidence="9 11" id="KW-0067">ATP-binding</keyword>
<sequence>MHQRILILDYGSQVTQLIARRVREAGVYSEVHPGDVDDAFVRDQMAQGLKGIILSGSHASAYEEGSMRVPHAVFELGVPVLGICYGMQSMAQQLGGVVSYSDHREFGYAEVRAHGHTKLLEGLEDFSTAEGHGMLKVWMSHGDKVTELPPGFKLMASTPSCPIAGMADEDRKFYAVQFHPEVTHTVQGKAMLARFVNEICGCEGDWNMPDYVAEAVARIREQVGTDEVILGLSGGVDSSVAAALIHKAIGDQLTCVFVDHGLLRLDEGKQVMQTFAENMGVKIIHVDATAQFMGKLAGVADPEAKRKIIGREFVEVFQEQAGKQKSAKWLAQGTIYPDVIESAGAKTGKATSIKSHHNVGGLPDTLNLQLLEPLRELFKDEVRELGVALGLPPQMVYRHPFPGPGLGVRILGEVKHEYAELLRRADAIFIEELRNTKDEASGLTWYELTSQAFAVFLPVKSVGVMGDGRTYEYVVALRAVQTFDFMTADWAPLPHPLLARVSSRIINEVRGINRVVYDVSSKPPATIEWE</sequence>
<evidence type="ECO:0000313" key="15">
    <source>
        <dbReference type="Proteomes" id="UP001264156"/>
    </source>
</evidence>
<evidence type="ECO:0000256" key="7">
    <source>
        <dbReference type="ARBA" id="ARBA00022749"/>
    </source>
</evidence>
<evidence type="ECO:0000256" key="3">
    <source>
        <dbReference type="ARBA" id="ARBA00012746"/>
    </source>
</evidence>
<dbReference type="PANTHER" id="PTHR11922">
    <property type="entry name" value="GMP SYNTHASE-RELATED"/>
    <property type="match status" value="1"/>
</dbReference>
<accession>A0ABU2DN22</accession>
<dbReference type="InterPro" id="IPR022955">
    <property type="entry name" value="GMP_synthase"/>
</dbReference>
<comment type="function">
    <text evidence="1 11">Catalyzes the synthesis of GMP from XMP.</text>
</comment>
<feature type="binding site" evidence="12">
    <location>
        <begin position="233"/>
        <end position="239"/>
    </location>
    <ligand>
        <name>ATP</name>
        <dbReference type="ChEBI" id="CHEBI:30616"/>
    </ligand>
</feature>
<dbReference type="Pfam" id="PF00117">
    <property type="entry name" value="GATase"/>
    <property type="match status" value="1"/>
</dbReference>
<reference evidence="15" key="1">
    <citation type="submission" date="2023-07" db="EMBL/GenBank/DDBJ databases">
        <title>Glyphosate-induced phosphonatase operons in soil bacteria of genus Achromobacter.</title>
        <authorList>
            <person name="Epiktetov D.O."/>
            <person name="Sviridov A.V."/>
            <person name="Tarlachkov S.V."/>
            <person name="Shushkova T.V."/>
            <person name="Toropygin I.Y."/>
            <person name="Leontievsky A."/>
        </authorList>
    </citation>
    <scope>NUCLEOTIDE SEQUENCE [LARGE SCALE GENOMIC DNA]</scope>
    <source>
        <strain evidence="15">Kg 16</strain>
    </source>
</reference>
<feature type="domain" description="GMPS ATP-PPase" evidence="13">
    <location>
        <begin position="206"/>
        <end position="398"/>
    </location>
</feature>
<dbReference type="Gene3D" id="3.40.50.620">
    <property type="entry name" value="HUPs"/>
    <property type="match status" value="1"/>
</dbReference>
<dbReference type="Pfam" id="PF00958">
    <property type="entry name" value="GMP_synt_C"/>
    <property type="match status" value="1"/>
</dbReference>